<keyword evidence="2" id="KW-0645">Protease</keyword>
<dbReference type="RefSeq" id="XP_038990043.1">
    <property type="nucleotide sequence ID" value="XM_039134115.1"/>
</dbReference>
<feature type="active site" evidence="6">
    <location>
        <position position="146"/>
    </location>
</feature>
<evidence type="ECO:0000256" key="4">
    <source>
        <dbReference type="ARBA" id="ARBA00022825"/>
    </source>
</evidence>
<evidence type="ECO:0000313" key="8">
    <source>
        <dbReference type="Proteomes" id="UP000228380"/>
    </source>
</evidence>
<dbReference type="PANTHER" id="PTHR10381:SF8">
    <property type="entry name" value="ATP-DEPENDENT CLP PROTEASE PROTEOLYTIC SUBUNIT 6, CHLOROPLASTIC"/>
    <property type="match status" value="1"/>
</dbReference>
<dbReference type="Pfam" id="PF00574">
    <property type="entry name" value="CLP_protease"/>
    <property type="match status" value="1"/>
</dbReference>
<gene>
    <name evidence="9" type="primary">LOC103704230</name>
</gene>
<dbReference type="PROSITE" id="PS00382">
    <property type="entry name" value="CLP_PROTEASE_HIS"/>
    <property type="match status" value="1"/>
</dbReference>
<dbReference type="AlphaFoldDB" id="A0A8B9B1F9"/>
<protein>
    <recommendedName>
        <fullName evidence="7">ATP-dependent Clp protease proteolytic subunit</fullName>
    </recommendedName>
</protein>
<dbReference type="SUPFAM" id="SSF52096">
    <property type="entry name" value="ClpP/crotonase"/>
    <property type="match status" value="1"/>
</dbReference>
<dbReference type="GO" id="GO:0004252">
    <property type="term" value="F:serine-type endopeptidase activity"/>
    <property type="evidence" value="ECO:0007669"/>
    <property type="project" value="UniProtKB-EC"/>
</dbReference>
<dbReference type="InterPro" id="IPR029045">
    <property type="entry name" value="ClpP/crotonase-like_dom_sf"/>
</dbReference>
<keyword evidence="8" id="KW-1185">Reference proteome</keyword>
<sequence>MVMANPNPNLRAFSLRIPTSIPGSGSIPWAYRRFQPPSLRPGSLPPSLFPGLFPRWNSSACGSNGVDVHLHAIGLRGRPPRLPLPLRHPLPETCSDSLPPPRSTTEIKPRVGTVCFGVAASQGAVLLAGGEKGMRHAMPNAHIMIHQPQSGCGGHVEDVRQQVKEAVQSRHVSFSFGIHIRYFTPGKCQATDRPWSLDLSMGYWSETRVFRLIVSWIWHSALGRRLTTICRF</sequence>
<evidence type="ECO:0000256" key="2">
    <source>
        <dbReference type="ARBA" id="ARBA00022670"/>
    </source>
</evidence>
<accession>A0A8B9B1F9</accession>
<dbReference type="GO" id="GO:0051117">
    <property type="term" value="F:ATPase binding"/>
    <property type="evidence" value="ECO:0007669"/>
    <property type="project" value="TreeGrafter"/>
</dbReference>
<evidence type="ECO:0000256" key="5">
    <source>
        <dbReference type="ARBA" id="ARBA00034021"/>
    </source>
</evidence>
<proteinExistence type="inferred from homology"/>
<keyword evidence="4" id="KW-0720">Serine protease</keyword>
<dbReference type="GO" id="GO:0004176">
    <property type="term" value="F:ATP-dependent peptidase activity"/>
    <property type="evidence" value="ECO:0007669"/>
    <property type="project" value="InterPro"/>
</dbReference>
<keyword evidence="3" id="KW-0378">Hydrolase</keyword>
<evidence type="ECO:0000256" key="3">
    <source>
        <dbReference type="ARBA" id="ARBA00022801"/>
    </source>
</evidence>
<reference evidence="8" key="1">
    <citation type="journal article" date="2019" name="Nat. Commun.">
        <title>Genome-wide association mapping of date palm fruit traits.</title>
        <authorList>
            <person name="Hazzouri K.M."/>
            <person name="Gros-Balthazard M."/>
            <person name="Flowers J.M."/>
            <person name="Copetti D."/>
            <person name="Lemansour A."/>
            <person name="Lebrun M."/>
            <person name="Masmoudi K."/>
            <person name="Ferrand S."/>
            <person name="Dhar M.I."/>
            <person name="Fresquez Z.A."/>
            <person name="Rosas U."/>
            <person name="Zhang J."/>
            <person name="Talag J."/>
            <person name="Lee S."/>
            <person name="Kudrna D."/>
            <person name="Powell R.F."/>
            <person name="Leitch I.J."/>
            <person name="Krueger R.R."/>
            <person name="Wing R.A."/>
            <person name="Amiri K.M.A."/>
            <person name="Purugganan M.D."/>
        </authorList>
    </citation>
    <scope>NUCLEOTIDE SEQUENCE [LARGE SCALE GENOMIC DNA]</scope>
    <source>
        <strain evidence="8">cv. Khalas</strain>
    </source>
</reference>
<evidence type="ECO:0000256" key="1">
    <source>
        <dbReference type="ARBA" id="ARBA00007039"/>
    </source>
</evidence>
<comment type="similarity">
    <text evidence="1 7">Belongs to the peptidase S14 family.</text>
</comment>
<dbReference type="InterPro" id="IPR033135">
    <property type="entry name" value="ClpP_His_AS"/>
</dbReference>
<dbReference type="GeneID" id="103704230"/>
<reference evidence="9" key="2">
    <citation type="submission" date="2025-08" db="UniProtKB">
        <authorList>
            <consortium name="RefSeq"/>
        </authorList>
    </citation>
    <scope>IDENTIFICATION</scope>
    <source>
        <tissue evidence="9">Young leaves</tissue>
    </source>
</reference>
<evidence type="ECO:0000313" key="9">
    <source>
        <dbReference type="RefSeq" id="XP_038990043.1"/>
    </source>
</evidence>
<dbReference type="GO" id="GO:0009536">
    <property type="term" value="C:plastid"/>
    <property type="evidence" value="ECO:0007669"/>
    <property type="project" value="UniProtKB-ARBA"/>
</dbReference>
<dbReference type="GO" id="GO:0009368">
    <property type="term" value="C:endopeptidase Clp complex"/>
    <property type="evidence" value="ECO:0007669"/>
    <property type="project" value="TreeGrafter"/>
</dbReference>
<dbReference type="InterPro" id="IPR001907">
    <property type="entry name" value="ClpP"/>
</dbReference>
<dbReference type="InterPro" id="IPR023562">
    <property type="entry name" value="ClpP/TepA"/>
</dbReference>
<dbReference type="Gene3D" id="3.90.226.10">
    <property type="entry name" value="2-enoyl-CoA Hydratase, Chain A, domain 1"/>
    <property type="match status" value="1"/>
</dbReference>
<dbReference type="PANTHER" id="PTHR10381">
    <property type="entry name" value="ATP-DEPENDENT CLP PROTEASE PROTEOLYTIC SUBUNIT"/>
    <property type="match status" value="1"/>
</dbReference>
<name>A0A8B9B1F9_PHODC</name>
<dbReference type="GO" id="GO:0006515">
    <property type="term" value="P:protein quality control for misfolded or incompletely synthesized proteins"/>
    <property type="evidence" value="ECO:0007669"/>
    <property type="project" value="TreeGrafter"/>
</dbReference>
<comment type="catalytic activity">
    <reaction evidence="5 6">
        <text>Hydrolysis of proteins to small peptides in the presence of ATP and magnesium. alpha-casein is the usual test substrate. In the absence of ATP, only oligopeptides shorter than five residues are hydrolyzed (such as succinyl-Leu-Tyr-|-NHMec, and Leu-Tyr-Leu-|-Tyr-Trp, in which cleavage of the -Tyr-|-Leu- and -Tyr-|-Trp bonds also occurs).</text>
        <dbReference type="EC" id="3.4.21.92"/>
    </reaction>
</comment>
<evidence type="ECO:0000256" key="7">
    <source>
        <dbReference type="RuleBase" id="RU003567"/>
    </source>
</evidence>
<organism evidence="8 9">
    <name type="scientific">Phoenix dactylifera</name>
    <name type="common">Date palm</name>
    <dbReference type="NCBI Taxonomy" id="42345"/>
    <lineage>
        <taxon>Eukaryota</taxon>
        <taxon>Viridiplantae</taxon>
        <taxon>Streptophyta</taxon>
        <taxon>Embryophyta</taxon>
        <taxon>Tracheophyta</taxon>
        <taxon>Spermatophyta</taxon>
        <taxon>Magnoliopsida</taxon>
        <taxon>Liliopsida</taxon>
        <taxon>Arecaceae</taxon>
        <taxon>Coryphoideae</taxon>
        <taxon>Phoeniceae</taxon>
        <taxon>Phoenix</taxon>
    </lineage>
</organism>
<evidence type="ECO:0000256" key="6">
    <source>
        <dbReference type="PROSITE-ProRule" id="PRU10086"/>
    </source>
</evidence>
<dbReference type="PRINTS" id="PR00127">
    <property type="entry name" value="CLPPROTEASEP"/>
</dbReference>
<dbReference type="Proteomes" id="UP000228380">
    <property type="component" value="Chromosome 15"/>
</dbReference>